<dbReference type="AlphaFoldDB" id="A0A644U9D4"/>
<accession>A0A644U9D4</accession>
<feature type="compositionally biased region" description="Low complexity" evidence="1">
    <location>
        <begin position="73"/>
        <end position="90"/>
    </location>
</feature>
<proteinExistence type="predicted"/>
<feature type="region of interest" description="Disordered" evidence="1">
    <location>
        <begin position="24"/>
        <end position="54"/>
    </location>
</feature>
<organism evidence="2">
    <name type="scientific">bioreactor metagenome</name>
    <dbReference type="NCBI Taxonomy" id="1076179"/>
    <lineage>
        <taxon>unclassified sequences</taxon>
        <taxon>metagenomes</taxon>
        <taxon>ecological metagenomes</taxon>
    </lineage>
</organism>
<reference evidence="2" key="1">
    <citation type="submission" date="2019-08" db="EMBL/GenBank/DDBJ databases">
        <authorList>
            <person name="Kucharzyk K."/>
            <person name="Murdoch R.W."/>
            <person name="Higgins S."/>
            <person name="Loffler F."/>
        </authorList>
    </citation>
    <scope>NUCLEOTIDE SEQUENCE</scope>
</reference>
<feature type="compositionally biased region" description="Low complexity" evidence="1">
    <location>
        <begin position="232"/>
        <end position="241"/>
    </location>
</feature>
<sequence>MNEPGTHIEIEDVLTSIRRLVSQDATSARAPAVPHRAAAPVAVPPPEAEAEDPAQDAACLVLTPALRVEPEAEAAGEASAGEEAAPVAEVPDADIVEELSRLETSIAEMEAAVAGHGAEFGAQPGGDVSFAADPLPETAPEPEPERDVAPEAGDGAEPADLSGAEPLLSERRDDREEAEAPFAEDVAPEDLEALLLDMADFAEAEAEVGVEGADPDAEGVAVEEAEPASDQAVEVDAGAADAAEDDEDEEGDPDLRDEAWTEDQGAMDWAEAALTLASTASGPRRLHLSDAFEEDRRPEILRSSYQTLRDEYARDEDLPGIEAALDDEPLMDGGLIDEEALRMLVAQLIREELRGVLGERITRNVRKLVRREIQRALMGEDYE</sequence>
<gene>
    <name evidence="2" type="ORF">SDC9_21378</name>
</gene>
<feature type="compositionally biased region" description="Acidic residues" evidence="1">
    <location>
        <begin position="242"/>
        <end position="252"/>
    </location>
</feature>
<dbReference type="EMBL" id="VSSQ01000089">
    <property type="protein sequence ID" value="MPL75554.1"/>
    <property type="molecule type" value="Genomic_DNA"/>
</dbReference>
<feature type="region of interest" description="Disordered" evidence="1">
    <location>
        <begin position="118"/>
        <end position="188"/>
    </location>
</feature>
<name>A0A644U9D4_9ZZZZ</name>
<feature type="compositionally biased region" description="Acidic residues" evidence="1">
    <location>
        <begin position="206"/>
        <end position="227"/>
    </location>
</feature>
<evidence type="ECO:0000313" key="2">
    <source>
        <dbReference type="EMBL" id="MPL75554.1"/>
    </source>
</evidence>
<feature type="compositionally biased region" description="Low complexity" evidence="1">
    <location>
        <begin position="28"/>
        <end position="41"/>
    </location>
</feature>
<feature type="region of interest" description="Disordered" evidence="1">
    <location>
        <begin position="206"/>
        <end position="256"/>
    </location>
</feature>
<protein>
    <submittedName>
        <fullName evidence="2">Uncharacterized protein</fullName>
    </submittedName>
</protein>
<evidence type="ECO:0000256" key="1">
    <source>
        <dbReference type="SAM" id="MobiDB-lite"/>
    </source>
</evidence>
<feature type="region of interest" description="Disordered" evidence="1">
    <location>
        <begin position="72"/>
        <end position="92"/>
    </location>
</feature>
<comment type="caution">
    <text evidence="2">The sequence shown here is derived from an EMBL/GenBank/DDBJ whole genome shotgun (WGS) entry which is preliminary data.</text>
</comment>